<keyword evidence="1" id="KW-0472">Membrane</keyword>
<accession>A0A5R9DTB8</accession>
<proteinExistence type="predicted"/>
<dbReference type="AlphaFoldDB" id="A0A5R9DTB8"/>
<keyword evidence="1" id="KW-0812">Transmembrane</keyword>
<name>A0A5R9DTB8_9LACT</name>
<dbReference type="InterPro" id="IPR038690">
    <property type="entry name" value="NusG_2_sf"/>
</dbReference>
<keyword evidence="1" id="KW-1133">Transmembrane helix</keyword>
<dbReference type="Pfam" id="PF07009">
    <property type="entry name" value="NusG_II"/>
    <property type="match status" value="1"/>
</dbReference>
<dbReference type="Gene3D" id="2.60.320.10">
    <property type="entry name" value="N-utilization substance G protein NusG, insert domain"/>
    <property type="match status" value="1"/>
</dbReference>
<dbReference type="EMBL" id="VBSP01000035">
    <property type="protein sequence ID" value="TLQ40178.1"/>
    <property type="molecule type" value="Genomic_DNA"/>
</dbReference>
<organism evidence="2 3">
    <name type="scientific">Ruoffia tabacinasalis</name>
    <dbReference type="NCBI Taxonomy" id="87458"/>
    <lineage>
        <taxon>Bacteria</taxon>
        <taxon>Bacillati</taxon>
        <taxon>Bacillota</taxon>
        <taxon>Bacilli</taxon>
        <taxon>Lactobacillales</taxon>
        <taxon>Aerococcaceae</taxon>
        <taxon>Ruoffia</taxon>
    </lineage>
</organism>
<evidence type="ECO:0000256" key="1">
    <source>
        <dbReference type="SAM" id="Phobius"/>
    </source>
</evidence>
<evidence type="ECO:0000313" key="3">
    <source>
        <dbReference type="Proteomes" id="UP000306420"/>
    </source>
</evidence>
<evidence type="ECO:0000313" key="2">
    <source>
        <dbReference type="EMBL" id="TLQ40178.1"/>
    </source>
</evidence>
<dbReference type="Proteomes" id="UP000306420">
    <property type="component" value="Unassembled WGS sequence"/>
</dbReference>
<dbReference type="RefSeq" id="WP_138405062.1">
    <property type="nucleotide sequence ID" value="NZ_VBSP01000035.1"/>
</dbReference>
<dbReference type="OrthoDB" id="47603at2"/>
<protein>
    <submittedName>
        <fullName evidence="2">NusG domain II-containing protein</fullName>
    </submittedName>
</protein>
<dbReference type="CDD" id="cd09911">
    <property type="entry name" value="Lin0431_like"/>
    <property type="match status" value="1"/>
</dbReference>
<reference evidence="2 3" key="1">
    <citation type="submission" date="2019-05" db="EMBL/GenBank/DDBJ databases">
        <title>The metagenome of a microbial culture collection derived from dairy environment covers the genomic content of the human microbiome.</title>
        <authorList>
            <person name="Roder T."/>
            <person name="Wuthrich D."/>
            <person name="Sattari Z."/>
            <person name="Von Ah U."/>
            <person name="Bar C."/>
            <person name="Ronchi F."/>
            <person name="Macpherson A.J."/>
            <person name="Ganal-Vonarburg S.C."/>
            <person name="Bruggmann R."/>
            <person name="Vergeres G."/>
        </authorList>
    </citation>
    <scope>NUCLEOTIDE SEQUENCE [LARGE SCALE GENOMIC DNA]</scope>
    <source>
        <strain evidence="2 3">FAM 24227</strain>
    </source>
</reference>
<gene>
    <name evidence="2" type="ORF">FEZ33_09050</name>
</gene>
<sequence length="132" mass="14868">MRKILSYFKPFDYVFIIVSIIISFIPNVITNAHLNDSGDAVAIVKIHGEVVDEFPLSEGLEVEKTYYPNDNQYNIIEINNNQARIKEDNSPDQVGVRTGWIERPGQTAICLPHGLVLEITGQMAEDELILPL</sequence>
<feature type="transmembrane region" description="Helical" evidence="1">
    <location>
        <begin position="12"/>
        <end position="29"/>
    </location>
</feature>
<comment type="caution">
    <text evidence="2">The sequence shown here is derived from an EMBL/GenBank/DDBJ whole genome shotgun (WGS) entry which is preliminary data.</text>
</comment>